<evidence type="ECO:0000313" key="3">
    <source>
        <dbReference type="Proteomes" id="UP000033649"/>
    </source>
</evidence>
<dbReference type="STRING" id="429727.VE26_16745"/>
<protein>
    <submittedName>
        <fullName evidence="2">Uncharacterized protein</fullName>
    </submittedName>
</protein>
<dbReference type="InterPro" id="IPR035996">
    <property type="entry name" value="4pyrrol_Methylase_sf"/>
</dbReference>
<reference evidence="2 3" key="1">
    <citation type="submission" date="2015-03" db="EMBL/GenBank/DDBJ databases">
        <authorList>
            <person name="Hassan Y."/>
            <person name="Lepp D."/>
            <person name="Li X.-Z."/>
            <person name="Zhou T."/>
        </authorList>
    </citation>
    <scope>NUCLEOTIDE SEQUENCE [LARGE SCALE GENOMIC DNA]</scope>
    <source>
        <strain evidence="2 3">IPL18</strain>
    </source>
</reference>
<feature type="non-terminal residue" evidence="2">
    <location>
        <position position="86"/>
    </location>
</feature>
<dbReference type="EMBL" id="JZEY01000065">
    <property type="protein sequence ID" value="KKB07035.1"/>
    <property type="molecule type" value="Genomic_DNA"/>
</dbReference>
<evidence type="ECO:0000256" key="1">
    <source>
        <dbReference type="SAM" id="MobiDB-lite"/>
    </source>
</evidence>
<proteinExistence type="predicted"/>
<dbReference type="AlphaFoldDB" id="A0A0F5FEQ3"/>
<comment type="caution">
    <text evidence="2">The sequence shown here is derived from an EMBL/GenBank/DDBJ whole genome shotgun (WGS) entry which is preliminary data.</text>
</comment>
<evidence type="ECO:0000313" key="2">
    <source>
        <dbReference type="EMBL" id="KKB07035.1"/>
    </source>
</evidence>
<feature type="region of interest" description="Disordered" evidence="1">
    <location>
        <begin position="64"/>
        <end position="86"/>
    </location>
</feature>
<accession>A0A0F5FEQ3</accession>
<dbReference type="SUPFAM" id="SSF53790">
    <property type="entry name" value="Tetrapyrrole methylase"/>
    <property type="match status" value="1"/>
</dbReference>
<gene>
    <name evidence="2" type="ORF">VE26_16745</name>
</gene>
<keyword evidence="3" id="KW-1185">Reference proteome</keyword>
<sequence>MPASAFSLAAARLGPPLQAVVNLSLHARQVDLIRHHLHSAPRRLALPSYQHAPPALASLLTQPGSRRLIPTGPDDAGVLPDQSRLE</sequence>
<dbReference type="Proteomes" id="UP000033649">
    <property type="component" value="Unassembled WGS sequence"/>
</dbReference>
<organism evidence="2 3">
    <name type="scientific">Devosia chinhatensis</name>
    <dbReference type="NCBI Taxonomy" id="429727"/>
    <lineage>
        <taxon>Bacteria</taxon>
        <taxon>Pseudomonadati</taxon>
        <taxon>Pseudomonadota</taxon>
        <taxon>Alphaproteobacteria</taxon>
        <taxon>Hyphomicrobiales</taxon>
        <taxon>Devosiaceae</taxon>
        <taxon>Devosia</taxon>
    </lineage>
</organism>
<name>A0A0F5FEQ3_9HYPH</name>
<dbReference type="GO" id="GO:0008168">
    <property type="term" value="F:methyltransferase activity"/>
    <property type="evidence" value="ECO:0007669"/>
    <property type="project" value="InterPro"/>
</dbReference>